<evidence type="ECO:0008006" key="5">
    <source>
        <dbReference type="Google" id="ProtNLM"/>
    </source>
</evidence>
<dbReference type="InterPro" id="IPR014719">
    <property type="entry name" value="Ribosomal_bL12_C/ClpS-like"/>
</dbReference>
<evidence type="ECO:0000313" key="4">
    <source>
        <dbReference type="Proteomes" id="UP000522081"/>
    </source>
</evidence>
<dbReference type="EMBL" id="JACBZF010000004">
    <property type="protein sequence ID" value="NYH96115.1"/>
    <property type="molecule type" value="Genomic_DNA"/>
</dbReference>
<keyword evidence="2" id="KW-0472">Membrane</keyword>
<reference evidence="3 4" key="1">
    <citation type="submission" date="2020-07" db="EMBL/GenBank/DDBJ databases">
        <title>Genomic Encyclopedia of Type Strains, Phase IV (KMG-IV): sequencing the most valuable type-strain genomes for metagenomic binning, comparative biology and taxonomic classification.</title>
        <authorList>
            <person name="Goeker M."/>
        </authorList>
    </citation>
    <scope>NUCLEOTIDE SEQUENCE [LARGE SCALE GENOMIC DNA]</scope>
    <source>
        <strain evidence="3 4">DSM 29043</strain>
    </source>
</reference>
<protein>
    <recommendedName>
        <fullName evidence="5">Ribosomal protein L7/L12 C-terminal domain-containing protein</fullName>
    </recommendedName>
</protein>
<accession>A0A7Y9XX99</accession>
<sequence>MTALDIFSEPDGATMALVALWSLVIFWAGYRLGGAREQRGHPYDRDRMQPPRMPLDPPTLSAEARAEIEAAILAGEKIEAIHLMRRHTGLGLAESKGQVEVLASRLKAAGRL</sequence>
<dbReference type="Proteomes" id="UP000522081">
    <property type="component" value="Unassembled WGS sequence"/>
</dbReference>
<dbReference type="RefSeq" id="WP_179407962.1">
    <property type="nucleotide sequence ID" value="NZ_BMGF01000004.1"/>
</dbReference>
<dbReference type="Gene3D" id="3.30.1390.10">
    <property type="match status" value="1"/>
</dbReference>
<evidence type="ECO:0000256" key="2">
    <source>
        <dbReference type="SAM" id="Phobius"/>
    </source>
</evidence>
<feature type="transmembrane region" description="Helical" evidence="2">
    <location>
        <begin position="12"/>
        <end position="30"/>
    </location>
</feature>
<comment type="caution">
    <text evidence="3">The sequence shown here is derived from an EMBL/GenBank/DDBJ whole genome shotgun (WGS) entry which is preliminary data.</text>
</comment>
<feature type="compositionally biased region" description="Basic and acidic residues" evidence="1">
    <location>
        <begin position="36"/>
        <end position="49"/>
    </location>
</feature>
<keyword evidence="2" id="KW-0812">Transmembrane</keyword>
<keyword evidence="4" id="KW-1185">Reference proteome</keyword>
<dbReference type="AlphaFoldDB" id="A0A7Y9XX99"/>
<keyword evidence="2" id="KW-1133">Transmembrane helix</keyword>
<name>A0A7Y9XX99_9SPHN</name>
<gene>
    <name evidence="3" type="ORF">FHS75_002447</name>
</gene>
<proteinExistence type="predicted"/>
<feature type="region of interest" description="Disordered" evidence="1">
    <location>
        <begin position="36"/>
        <end position="59"/>
    </location>
</feature>
<evidence type="ECO:0000256" key="1">
    <source>
        <dbReference type="SAM" id="MobiDB-lite"/>
    </source>
</evidence>
<organism evidence="3 4">
    <name type="scientific">Novosphingobium marinum</name>
    <dbReference type="NCBI Taxonomy" id="1514948"/>
    <lineage>
        <taxon>Bacteria</taxon>
        <taxon>Pseudomonadati</taxon>
        <taxon>Pseudomonadota</taxon>
        <taxon>Alphaproteobacteria</taxon>
        <taxon>Sphingomonadales</taxon>
        <taxon>Sphingomonadaceae</taxon>
        <taxon>Novosphingobium</taxon>
    </lineage>
</organism>
<evidence type="ECO:0000313" key="3">
    <source>
        <dbReference type="EMBL" id="NYH96115.1"/>
    </source>
</evidence>